<dbReference type="PROSITE" id="PS50893">
    <property type="entry name" value="ABC_TRANSPORTER_2"/>
    <property type="match status" value="1"/>
</dbReference>
<evidence type="ECO:0000256" key="3">
    <source>
        <dbReference type="ARBA" id="ARBA00022692"/>
    </source>
</evidence>
<evidence type="ECO:0000256" key="7">
    <source>
        <dbReference type="SAM" id="MobiDB-lite"/>
    </source>
</evidence>
<keyword evidence="2" id="KW-0813">Transport</keyword>
<sequence length="1678" mass="189368">EITSERQFGLTSSVAQPEHNLPTCRTLLYTNSHIDGDKEESLRLERNIRQSCSVDLTKVDSREQLIRTLDRSLAIRRNVSDDWRLTSECCHFDLQDNQISCRYSVGNDTVQDENGKTYLYRLGLEIKRHKLLASHQDDNVSSWSPELDYEIFLTDVVSSMVIHMPSSMSQMWSESSFVFGPIRSGQMHLDACIIRAAYQMIVNHMQSNITIEPQPTTDVPRTTTATTAQPISTATATVAPSTSKAPPGTSSVPQPTAITISTTQPTITATTTAPLTTATTTGTAETTAKTTTATAQTTTSTIATPTSTTKHATTARANSIVNFADTNSESMNPQLSANISWRIEPSSRTLADSSTMRLIFVVSILSAWLINVLFTVKRVVDDIEMGVFHYLRISGVPSTTYWLSHLLVTFAHLTIQSFVVSIILTLPVSPSLFDPFYEATFSVKFTILTVYSWALICHVLAVSSFFEHTSHALIFACILGILYSLFEITFNIEWTPVCYSDLWLPKLFMLFPVSMFDSICIVLAGVRLKSERSFTMADLSRQLNNKHSSTMLDTSVAALLGYLVLQSVLWWTILLLRDRSIISQDPLSLETFLTWIAESFACCCPRQWMFYCCQCCPDAKHIVSFPSLESQIHQNRAAPRHSTAPVGLAAFDPQLAPNTNIACSLKSVHVSGPCDVLSHKDKASLIFRSRRLRPSELIEQIIHQQHLLSVKSQKTNSVSVSASHSMRKTSSVRSTQSPTAPIIRRQVQSQLKNVTVDFAYNQITCLLGASPQKHLLFATLMALRRPKAGTVTIDGHQIGAYNCRKDMVRRTIGYLGERDIYFENLSIFDNLQFFGSIRDPEYRAYDSESNFVLTLLHLSMRRDSLPTVLTTRSGRKLSLASAIVGYTKILLLVEPTLGLRWKPRCHVLNLLRKYKSIRSLIIDTSDVDEAVAFGDKIVLLNTNGGVEIDDPPEHLKRSLNCGYRIHLTNPTSPNSSSAIDQKLLASIERYTNELFGELKPTPVRLVTFANRDNQSVFELRALLRLNLSMASTKKLSQFYELLSINLASTTSSPLSSSASKLVEPNLANLRIASVELDSLEDVICARMSASCYPDLPPDLMTTQSVHELRARATDDETKMEPLVKFGPNPWPIVLDRFKLKYCFKYILLGVLIPILVMTVTLLLVENQHYNHTRLTLTSDSLMDHYGKRIALHPILSEHYNDKFIYQTKSNDPTMRHSKDFELYEHRSNREKNHQNWLPWISQYWDGNLNYVSSSIDNTIDGSNKQIEQLQQDNVTEDTRISAYTLTSSIFYDPYNGTVIIIYDDTQPHAAIGSIQYFGKFLLTLANARPYVIKHSKRKSNYSKVERAEFKLSASRYQFEHDWHQFIGGHFTRRYFYAFGLAASLACALELDDSTVIDRATAHLAQCLLAEKSFDESGDSIYDRGQFSNRWNIYIMTLFGILAWIFLIIGENSFGKIARGTRRFPYYWLPNLTQQPISPRKPAAQAKRAGGSHSGTESSASNKFEWIKERARLINEYMKYMNDRVHAQRMSDNCVFVRIWLKPMGQQHDTAPETLLKAIEQAGQSRHECRVELRTTLQMFIRIGNEDVPIQVTRNQLIGALDKLNRDTGESRMVRTVRVFRSQHSRSSARTFGNHLMSLSNTSVADTPGILMYDDWDTNLMLSQLDGVQSVTHRLSSTV</sequence>
<feature type="domain" description="ABC transporter" evidence="9">
    <location>
        <begin position="726"/>
        <end position="967"/>
    </location>
</feature>
<evidence type="ECO:0000313" key="10">
    <source>
        <dbReference type="EMBL" id="KAG9510200.1"/>
    </source>
</evidence>
<feature type="transmembrane region" description="Helical" evidence="8">
    <location>
        <begin position="556"/>
        <end position="576"/>
    </location>
</feature>
<organism evidence="10 11">
    <name type="scientific">Fragariocoptes setiger</name>
    <dbReference type="NCBI Taxonomy" id="1670756"/>
    <lineage>
        <taxon>Eukaryota</taxon>
        <taxon>Metazoa</taxon>
        <taxon>Ecdysozoa</taxon>
        <taxon>Arthropoda</taxon>
        <taxon>Chelicerata</taxon>
        <taxon>Arachnida</taxon>
        <taxon>Acari</taxon>
        <taxon>Acariformes</taxon>
        <taxon>Trombidiformes</taxon>
        <taxon>Prostigmata</taxon>
        <taxon>Eupodina</taxon>
        <taxon>Eriophyoidea</taxon>
        <taxon>Phytoptidae</taxon>
        <taxon>Fragariocoptes</taxon>
    </lineage>
</organism>
<comment type="caution">
    <text evidence="10">The sequence shown here is derived from an EMBL/GenBank/DDBJ whole genome shotgun (WGS) entry which is preliminary data.</text>
</comment>
<dbReference type="GO" id="GO:0005524">
    <property type="term" value="F:ATP binding"/>
    <property type="evidence" value="ECO:0007669"/>
    <property type="project" value="UniProtKB-KW"/>
</dbReference>
<evidence type="ECO:0000256" key="4">
    <source>
        <dbReference type="ARBA" id="ARBA00022737"/>
    </source>
</evidence>
<name>A0ABQ7S9U4_9ACAR</name>
<feature type="transmembrane region" description="Helical" evidence="8">
    <location>
        <begin position="401"/>
        <end position="425"/>
    </location>
</feature>
<feature type="transmembrane region" description="Helical" evidence="8">
    <location>
        <begin position="1430"/>
        <end position="1448"/>
    </location>
</feature>
<feature type="transmembrane region" description="Helical" evidence="8">
    <location>
        <begin position="473"/>
        <end position="492"/>
    </location>
</feature>
<evidence type="ECO:0000256" key="1">
    <source>
        <dbReference type="ARBA" id="ARBA00004141"/>
    </source>
</evidence>
<evidence type="ECO:0000256" key="8">
    <source>
        <dbReference type="SAM" id="Phobius"/>
    </source>
</evidence>
<evidence type="ECO:0000259" key="9">
    <source>
        <dbReference type="PROSITE" id="PS50893"/>
    </source>
</evidence>
<feature type="transmembrane region" description="Helical" evidence="8">
    <location>
        <begin position="358"/>
        <end position="380"/>
    </location>
</feature>
<feature type="non-terminal residue" evidence="10">
    <location>
        <position position="1"/>
    </location>
</feature>
<dbReference type="Pfam" id="PF00005">
    <property type="entry name" value="ABC_tran"/>
    <property type="match status" value="1"/>
</dbReference>
<accession>A0ABQ7S9U4</accession>
<keyword evidence="11" id="KW-1185">Reference proteome</keyword>
<protein>
    <submittedName>
        <fullName evidence="10">ATP-binding cassette sub-family A member 2</fullName>
    </submittedName>
</protein>
<dbReference type="InterPro" id="IPR026082">
    <property type="entry name" value="ABCA"/>
</dbReference>
<feature type="transmembrane region" description="Helical" evidence="8">
    <location>
        <begin position="1145"/>
        <end position="1164"/>
    </location>
</feature>
<feature type="region of interest" description="Disordered" evidence="7">
    <location>
        <begin position="212"/>
        <end position="311"/>
    </location>
</feature>
<dbReference type="Gene3D" id="3.40.50.300">
    <property type="entry name" value="P-loop containing nucleotide triphosphate hydrolases"/>
    <property type="match status" value="1"/>
</dbReference>
<evidence type="ECO:0000313" key="11">
    <source>
        <dbReference type="Proteomes" id="UP000825002"/>
    </source>
</evidence>
<dbReference type="InterPro" id="IPR027417">
    <property type="entry name" value="P-loop_NTPase"/>
</dbReference>
<keyword evidence="3 8" id="KW-0812">Transmembrane</keyword>
<feature type="region of interest" description="Disordered" evidence="7">
    <location>
        <begin position="1477"/>
        <end position="1500"/>
    </location>
</feature>
<dbReference type="Proteomes" id="UP000825002">
    <property type="component" value="Unassembled WGS sequence"/>
</dbReference>
<keyword evidence="5 8" id="KW-1133">Transmembrane helix</keyword>
<dbReference type="InterPro" id="IPR003439">
    <property type="entry name" value="ABC_transporter-like_ATP-bd"/>
</dbReference>
<feature type="transmembrane region" description="Helical" evidence="8">
    <location>
        <begin position="507"/>
        <end position="526"/>
    </location>
</feature>
<dbReference type="Pfam" id="PF12698">
    <property type="entry name" value="ABC2_membrane_3"/>
    <property type="match status" value="1"/>
</dbReference>
<evidence type="ECO:0000256" key="2">
    <source>
        <dbReference type="ARBA" id="ARBA00022448"/>
    </source>
</evidence>
<feature type="compositionally biased region" description="Low complexity" evidence="7">
    <location>
        <begin position="255"/>
        <end position="311"/>
    </location>
</feature>
<feature type="compositionally biased region" description="Low complexity" evidence="7">
    <location>
        <begin position="213"/>
        <end position="247"/>
    </location>
</feature>
<keyword evidence="10" id="KW-0067">ATP-binding</keyword>
<dbReference type="SUPFAM" id="SSF52540">
    <property type="entry name" value="P-loop containing nucleoside triphosphate hydrolases"/>
    <property type="match status" value="1"/>
</dbReference>
<keyword evidence="6 8" id="KW-0472">Membrane</keyword>
<keyword evidence="4" id="KW-0677">Repeat</keyword>
<evidence type="ECO:0000256" key="6">
    <source>
        <dbReference type="ARBA" id="ARBA00023136"/>
    </source>
</evidence>
<dbReference type="PANTHER" id="PTHR19229">
    <property type="entry name" value="ATP-BINDING CASSETTE TRANSPORTER SUBFAMILY A ABCA"/>
    <property type="match status" value="1"/>
</dbReference>
<dbReference type="InterPro" id="IPR013525">
    <property type="entry name" value="ABC2_TM"/>
</dbReference>
<dbReference type="PANTHER" id="PTHR19229:SF36">
    <property type="entry name" value="ATP-BINDING CASSETTE SUB-FAMILY A MEMBER 2"/>
    <property type="match status" value="1"/>
</dbReference>
<gene>
    <name evidence="10" type="primary">Abca2</name>
    <name evidence="10" type="ORF">GZH46_01265</name>
</gene>
<feature type="non-terminal residue" evidence="10">
    <location>
        <position position="1678"/>
    </location>
</feature>
<proteinExistence type="predicted"/>
<keyword evidence="10" id="KW-0547">Nucleotide-binding</keyword>
<reference evidence="10 11" key="1">
    <citation type="submission" date="2020-10" db="EMBL/GenBank/DDBJ databases">
        <authorList>
            <person name="Klimov P.B."/>
            <person name="Dyachkov S.M."/>
            <person name="Chetverikov P.E."/>
        </authorList>
    </citation>
    <scope>NUCLEOTIDE SEQUENCE [LARGE SCALE GENOMIC DNA]</scope>
    <source>
        <strain evidence="10">BMOC 18-1129-001#AD2665</strain>
        <tissue evidence="10">Entire mites</tissue>
    </source>
</reference>
<dbReference type="EMBL" id="JAIFTH010000205">
    <property type="protein sequence ID" value="KAG9510200.1"/>
    <property type="molecule type" value="Genomic_DNA"/>
</dbReference>
<comment type="subcellular location">
    <subcellularLocation>
        <location evidence="1">Membrane</location>
        <topology evidence="1">Multi-pass membrane protein</topology>
    </subcellularLocation>
</comment>
<feature type="transmembrane region" description="Helical" evidence="8">
    <location>
        <begin position="445"/>
        <end position="466"/>
    </location>
</feature>
<evidence type="ECO:0000256" key="5">
    <source>
        <dbReference type="ARBA" id="ARBA00022989"/>
    </source>
</evidence>